<sequence>MQLSPASSVCAIVAAAAGTHPKQAAERSTAQHGRLPRPTPPRSPPPPTYPLSQQAAHARSPSPQIPSQSRPNPNTTAEKTLETVPPMVIAGGRFEKSPTVEKAVEAALSAVSAGGGSGEVPTVQYNIYQPPSSLHGWPDDHDTEAAIRHLSLLDIARLQLPDGIPRHDLVSDLVASYHQENCRGYAYI</sequence>
<feature type="compositionally biased region" description="Low complexity" evidence="1">
    <location>
        <begin position="59"/>
        <end position="74"/>
    </location>
</feature>
<dbReference type="RefSeq" id="XP_044953392.1">
    <property type="nucleotide sequence ID" value="XM_045097457.1"/>
</dbReference>
<dbReference type="AlphaFoldDB" id="F2CU20"/>
<accession>F2CU20</accession>
<dbReference type="InParanoid" id="F2CU20"/>
<reference evidence="2" key="1">
    <citation type="journal article" date="2011" name="Plant Physiol.">
        <title>Comprehensive sequence analysis of 24,783 barley full-length cDNAs derived from 12 clone libraries.</title>
        <authorList>
            <person name="Matsumoto T."/>
            <person name="Tanaka T."/>
            <person name="Sakai H."/>
            <person name="Amano N."/>
            <person name="Kanamori H."/>
            <person name="Kurita K."/>
            <person name="Kikuta A."/>
            <person name="Kamiya K."/>
            <person name="Yamamoto M."/>
            <person name="Ikawa H."/>
            <person name="Fujii N."/>
            <person name="Hori K."/>
            <person name="Itoh T."/>
            <person name="Sato K."/>
        </authorList>
    </citation>
    <scope>NUCLEOTIDE SEQUENCE</scope>
    <source>
        <tissue evidence="2">Shoot</tissue>
    </source>
</reference>
<dbReference type="PANTHER" id="PTHR35120:SF2">
    <property type="entry name" value="AMINOTRANSFERASE-LIKE PLANT MOBILE DOMAIN-CONTAINING PROTEIN"/>
    <property type="match status" value="1"/>
</dbReference>
<dbReference type="EMBL" id="AK355122">
    <property type="protein sequence ID" value="BAJ86341.1"/>
    <property type="molecule type" value="mRNA"/>
</dbReference>
<protein>
    <submittedName>
        <fullName evidence="2">Predicted protein</fullName>
    </submittedName>
</protein>
<evidence type="ECO:0000256" key="1">
    <source>
        <dbReference type="SAM" id="MobiDB-lite"/>
    </source>
</evidence>
<feature type="compositionally biased region" description="Pro residues" evidence="1">
    <location>
        <begin position="37"/>
        <end position="49"/>
    </location>
</feature>
<dbReference type="ExpressionAtlas" id="F2CU20">
    <property type="expression patterns" value="baseline and differential"/>
</dbReference>
<feature type="region of interest" description="Disordered" evidence="1">
    <location>
        <begin position="17"/>
        <end position="85"/>
    </location>
</feature>
<proteinExistence type="evidence at transcript level"/>
<name>F2CU20_HORVV</name>
<evidence type="ECO:0000313" key="2">
    <source>
        <dbReference type="EMBL" id="BAJ86341.1"/>
    </source>
</evidence>
<dbReference type="GeneID" id="123403526"/>
<dbReference type="KEGG" id="hvg:123403526"/>
<organism evidence="2">
    <name type="scientific">Hordeum vulgare subsp. vulgare</name>
    <name type="common">Domesticated barley</name>
    <dbReference type="NCBI Taxonomy" id="112509"/>
    <lineage>
        <taxon>Eukaryota</taxon>
        <taxon>Viridiplantae</taxon>
        <taxon>Streptophyta</taxon>
        <taxon>Embryophyta</taxon>
        <taxon>Tracheophyta</taxon>
        <taxon>Spermatophyta</taxon>
        <taxon>Magnoliopsida</taxon>
        <taxon>Liliopsida</taxon>
        <taxon>Poales</taxon>
        <taxon>Poaceae</taxon>
        <taxon>BOP clade</taxon>
        <taxon>Pooideae</taxon>
        <taxon>Triticodae</taxon>
        <taxon>Triticeae</taxon>
        <taxon>Hordeinae</taxon>
        <taxon>Hordeum</taxon>
    </lineage>
</organism>
<dbReference type="PANTHER" id="PTHR35120">
    <property type="entry name" value="HISTONE ACETYLTRANSFERASE KAT6B-LIKE"/>
    <property type="match status" value="1"/>
</dbReference>